<feature type="region of interest" description="Disordered" evidence="1">
    <location>
        <begin position="76"/>
        <end position="109"/>
    </location>
</feature>
<reference evidence="3" key="1">
    <citation type="submission" date="2017-06" db="EMBL/GenBank/DDBJ databases">
        <authorList>
            <person name="Varghese N."/>
            <person name="Submissions S."/>
        </authorList>
    </citation>
    <scope>NUCLEOTIDE SEQUENCE [LARGE SCALE GENOMIC DNA]</scope>
    <source>
        <strain evidence="3">SCA</strain>
    </source>
</reference>
<name>A0A239IIL3_9FIRM</name>
<evidence type="ECO:0000256" key="1">
    <source>
        <dbReference type="SAM" id="MobiDB-lite"/>
    </source>
</evidence>
<gene>
    <name evidence="2" type="ORF">SAMN05446037_102760</name>
</gene>
<proteinExistence type="predicted"/>
<dbReference type="OrthoDB" id="1958145at2"/>
<organism evidence="2 3">
    <name type="scientific">Anaerovirgula multivorans</name>
    <dbReference type="NCBI Taxonomy" id="312168"/>
    <lineage>
        <taxon>Bacteria</taxon>
        <taxon>Bacillati</taxon>
        <taxon>Bacillota</taxon>
        <taxon>Clostridia</taxon>
        <taxon>Peptostreptococcales</taxon>
        <taxon>Natronincolaceae</taxon>
        <taxon>Anaerovirgula</taxon>
    </lineage>
</organism>
<evidence type="ECO:0000313" key="3">
    <source>
        <dbReference type="Proteomes" id="UP000198304"/>
    </source>
</evidence>
<keyword evidence="3" id="KW-1185">Reference proteome</keyword>
<dbReference type="EMBL" id="FZOJ01000027">
    <property type="protein sequence ID" value="SNS92244.1"/>
    <property type="molecule type" value="Genomic_DNA"/>
</dbReference>
<protein>
    <submittedName>
        <fullName evidence="2">Uncharacterized protein</fullName>
    </submittedName>
</protein>
<dbReference type="RefSeq" id="WP_089284591.1">
    <property type="nucleotide sequence ID" value="NZ_FZOJ01000027.1"/>
</dbReference>
<dbReference type="AlphaFoldDB" id="A0A239IIL3"/>
<accession>A0A239IIL3</accession>
<sequence length="185" mass="21377">MESIFIFIIFAIVSTLFKKDKNVRKTYRKPGDFEDKQVKAGEDQTFEKPKTLRELPRGGLGDLIKELKTDFDDVFKEKPSGQKQKEESYHVDYEYEGYEDSNAHQQQVDSKQQERRYTLGKAETNKKVATSKKDSKMKTVYDDEICDEVSNFTLSFDEGTLLQGIIMSEILGKPKALRKVDDPNL</sequence>
<evidence type="ECO:0000313" key="2">
    <source>
        <dbReference type="EMBL" id="SNS92244.1"/>
    </source>
</evidence>
<feature type="compositionally biased region" description="Basic and acidic residues" evidence="1">
    <location>
        <begin position="76"/>
        <end position="93"/>
    </location>
</feature>
<dbReference type="Proteomes" id="UP000198304">
    <property type="component" value="Unassembled WGS sequence"/>
</dbReference>